<reference evidence="3" key="1">
    <citation type="journal article" date="2019" name="Int. J. Syst. Evol. Microbiol.">
        <title>The Global Catalogue of Microorganisms (GCM) 10K type strain sequencing project: providing services to taxonomists for standard genome sequencing and annotation.</title>
        <authorList>
            <consortium name="The Broad Institute Genomics Platform"/>
            <consortium name="The Broad Institute Genome Sequencing Center for Infectious Disease"/>
            <person name="Wu L."/>
            <person name="Ma J."/>
        </authorList>
    </citation>
    <scope>NUCLEOTIDE SEQUENCE [LARGE SCALE GENOMIC DNA]</scope>
    <source>
        <strain evidence="3">CCUG 61889</strain>
    </source>
</reference>
<name>A0ABV8B8C0_9BACI</name>
<evidence type="ECO:0000313" key="3">
    <source>
        <dbReference type="Proteomes" id="UP001595752"/>
    </source>
</evidence>
<dbReference type="InterPro" id="IPR051200">
    <property type="entry name" value="Host-pathogen_enzymatic-act"/>
</dbReference>
<dbReference type="InterPro" id="IPR011964">
    <property type="entry name" value="YVTN_b-propeller_repeat"/>
</dbReference>
<dbReference type="SUPFAM" id="SSF51004">
    <property type="entry name" value="C-terminal (heme d1) domain of cytochrome cd1-nitrite reductase"/>
    <property type="match status" value="1"/>
</dbReference>
<feature type="chain" id="PRO_5046516637" description="Lipoprotein" evidence="1">
    <location>
        <begin position="22"/>
        <end position="322"/>
    </location>
</feature>
<proteinExistence type="predicted"/>
<evidence type="ECO:0000313" key="2">
    <source>
        <dbReference type="EMBL" id="MFC3886165.1"/>
    </source>
</evidence>
<dbReference type="PANTHER" id="PTHR47197">
    <property type="entry name" value="PROTEIN NIRF"/>
    <property type="match status" value="1"/>
</dbReference>
<dbReference type="RefSeq" id="WP_377918533.1">
    <property type="nucleotide sequence ID" value="NZ_JBHRZT010000072.1"/>
</dbReference>
<keyword evidence="3" id="KW-1185">Reference proteome</keyword>
<dbReference type="Gene3D" id="2.130.10.10">
    <property type="entry name" value="YVTN repeat-like/Quinoprotein amine dehydrogenase"/>
    <property type="match status" value="2"/>
</dbReference>
<comment type="caution">
    <text evidence="2">The sequence shown here is derived from an EMBL/GenBank/DDBJ whole genome shotgun (WGS) entry which is preliminary data.</text>
</comment>
<evidence type="ECO:0000256" key="1">
    <source>
        <dbReference type="SAM" id="SignalP"/>
    </source>
</evidence>
<dbReference type="InterPro" id="IPR015943">
    <property type="entry name" value="WD40/YVTN_repeat-like_dom_sf"/>
</dbReference>
<keyword evidence="1" id="KW-0732">Signal</keyword>
<gene>
    <name evidence="2" type="ORF">ACFOU2_22830</name>
</gene>
<organism evidence="2 3">
    <name type="scientific">Bacillus songklensis</name>
    <dbReference type="NCBI Taxonomy" id="1069116"/>
    <lineage>
        <taxon>Bacteria</taxon>
        <taxon>Bacillati</taxon>
        <taxon>Bacillota</taxon>
        <taxon>Bacilli</taxon>
        <taxon>Bacillales</taxon>
        <taxon>Bacillaceae</taxon>
        <taxon>Bacillus</taxon>
    </lineage>
</organism>
<accession>A0ABV8B8C0</accession>
<dbReference type="Proteomes" id="UP001595752">
    <property type="component" value="Unassembled WGS sequence"/>
</dbReference>
<sequence>MKKTALFVPACLLLLTGCSSEHLSSVSPKEDYVVTVNIQDHSLSFIETDSHKEVTWVMPFSFQRAEFLTSDQLLLYGKELDGVYIYELSSGKQLDKWKTGKGIENMIRSSDASKVYAADQHRRSLRVFTPEGKQLKEVKLDSAPFTIIESNDKLYVSSYEKADMYVIDKASWKVTDRFQTHPRAVGGFIDEKKDELWLGGHGSGEMIQDDIYIYSLSNGTLKEKIAAPVMPVDFAKSGNELYVLSHGSNDLWKIDYKTKRIMKKIETGSNPFSMKRFRNKLYIASYDSNKVQIIDLSTFQTIKQIPVGTGPFQLLVREDETP</sequence>
<feature type="signal peptide" evidence="1">
    <location>
        <begin position="1"/>
        <end position="21"/>
    </location>
</feature>
<evidence type="ECO:0008006" key="4">
    <source>
        <dbReference type="Google" id="ProtNLM"/>
    </source>
</evidence>
<dbReference type="PANTHER" id="PTHR47197:SF3">
    <property type="entry name" value="DIHYDRO-HEME D1 DEHYDROGENASE"/>
    <property type="match status" value="1"/>
</dbReference>
<dbReference type="NCBIfam" id="TIGR02276">
    <property type="entry name" value="beta_rpt_yvtn"/>
    <property type="match status" value="1"/>
</dbReference>
<dbReference type="PROSITE" id="PS51257">
    <property type="entry name" value="PROKAR_LIPOPROTEIN"/>
    <property type="match status" value="1"/>
</dbReference>
<protein>
    <recommendedName>
        <fullName evidence="4">Lipoprotein</fullName>
    </recommendedName>
</protein>
<dbReference type="InterPro" id="IPR011048">
    <property type="entry name" value="Haem_d1_sf"/>
</dbReference>
<dbReference type="EMBL" id="JBHRZT010000072">
    <property type="protein sequence ID" value="MFC3886165.1"/>
    <property type="molecule type" value="Genomic_DNA"/>
</dbReference>